<sequence length="302" mass="33560">MSETNFYPGNSLANEVVANVSALADQTLPANHRVVFLNDRNRFNQVNTTVSVDTRIYNYGDTQDLELRPDAPDPVTLEGPAFDHTRTRGITLAVYEGEEPVAVSNLIIQPRQDFAGQRFLETVDDGVRPIALGDIIPEDEFLIKIGWTFAFDQTHRNKGLIIPLRMMALGTLVDHAQANYPNTGVLTESRGWFNFARRAELQEIANMTVGENEYIPGSMLPQISLDSDLNALLANLHDEDIMQVMIDMGVERPADVLSLARLIKQQEQVLKTQFQADGNPSLEAEIVANQQQLQGLISMASP</sequence>
<comment type="caution">
    <text evidence="1">The sequence shown here is derived from an EMBL/GenBank/DDBJ whole genome shotgun (WGS) entry which is preliminary data.</text>
</comment>
<reference evidence="1" key="1">
    <citation type="submission" date="2020-04" db="EMBL/GenBank/DDBJ databases">
        <authorList>
            <person name="Zhang T."/>
        </authorList>
    </citation>
    <scope>NUCLEOTIDE SEQUENCE</scope>
    <source>
        <strain evidence="1">HKST-UBA14</strain>
    </source>
</reference>
<accession>A0A955L4V2</accession>
<feature type="non-terminal residue" evidence="1">
    <location>
        <position position="302"/>
    </location>
</feature>
<dbReference type="Proteomes" id="UP000783287">
    <property type="component" value="Unassembled WGS sequence"/>
</dbReference>
<dbReference type="AlphaFoldDB" id="A0A955L4V2"/>
<proteinExistence type="predicted"/>
<reference evidence="1" key="2">
    <citation type="journal article" date="2021" name="Microbiome">
        <title>Successional dynamics and alternative stable states in a saline activated sludge microbial community over 9 years.</title>
        <authorList>
            <person name="Wang Y."/>
            <person name="Ye J."/>
            <person name="Ju F."/>
            <person name="Liu L."/>
            <person name="Boyd J.A."/>
            <person name="Deng Y."/>
            <person name="Parks D.H."/>
            <person name="Jiang X."/>
            <person name="Yin X."/>
            <person name="Woodcroft B.J."/>
            <person name="Tyson G.W."/>
            <person name="Hugenholtz P."/>
            <person name="Polz M.F."/>
            <person name="Zhang T."/>
        </authorList>
    </citation>
    <scope>NUCLEOTIDE SEQUENCE</scope>
    <source>
        <strain evidence="1">HKST-UBA14</strain>
    </source>
</reference>
<evidence type="ECO:0000313" key="2">
    <source>
        <dbReference type="Proteomes" id="UP000783287"/>
    </source>
</evidence>
<gene>
    <name evidence="1" type="ORF">KC909_01900</name>
</gene>
<organism evidence="1 2">
    <name type="scientific">Candidatus Dojkabacteria bacterium</name>
    <dbReference type="NCBI Taxonomy" id="2099670"/>
    <lineage>
        <taxon>Bacteria</taxon>
        <taxon>Candidatus Dojkabacteria</taxon>
    </lineage>
</organism>
<evidence type="ECO:0000313" key="1">
    <source>
        <dbReference type="EMBL" id="MCA9383095.1"/>
    </source>
</evidence>
<name>A0A955L4V2_9BACT</name>
<dbReference type="EMBL" id="JAGQLK010000027">
    <property type="protein sequence ID" value="MCA9383095.1"/>
    <property type="molecule type" value="Genomic_DNA"/>
</dbReference>
<protein>
    <submittedName>
        <fullName evidence="1">Uncharacterized protein</fullName>
    </submittedName>
</protein>